<keyword evidence="2" id="KW-1133">Transmembrane helix</keyword>
<feature type="transmembrane region" description="Helical" evidence="2">
    <location>
        <begin position="88"/>
        <end position="112"/>
    </location>
</feature>
<organism evidence="3 4">
    <name type="scientific">Streptomyces pilosus</name>
    <dbReference type="NCBI Taxonomy" id="28893"/>
    <lineage>
        <taxon>Bacteria</taxon>
        <taxon>Bacillati</taxon>
        <taxon>Actinomycetota</taxon>
        <taxon>Actinomycetes</taxon>
        <taxon>Kitasatosporales</taxon>
        <taxon>Streptomycetaceae</taxon>
        <taxon>Streptomyces</taxon>
    </lineage>
</organism>
<reference evidence="3" key="1">
    <citation type="journal article" date="2014" name="Int. J. Syst. Evol. Microbiol.">
        <title>Complete genome sequence of Corynebacterium casei LMG S-19264T (=DSM 44701T), isolated from a smear-ripened cheese.</title>
        <authorList>
            <consortium name="US DOE Joint Genome Institute (JGI-PGF)"/>
            <person name="Walter F."/>
            <person name="Albersmeier A."/>
            <person name="Kalinowski J."/>
            <person name="Ruckert C."/>
        </authorList>
    </citation>
    <scope>NUCLEOTIDE SEQUENCE</scope>
    <source>
        <strain evidence="3">JCM 4403</strain>
    </source>
</reference>
<keyword evidence="2" id="KW-0472">Membrane</keyword>
<evidence type="ECO:0000256" key="1">
    <source>
        <dbReference type="SAM" id="MobiDB-lite"/>
    </source>
</evidence>
<protein>
    <submittedName>
        <fullName evidence="3">Uncharacterized protein</fullName>
    </submittedName>
</protein>
<dbReference type="AlphaFoldDB" id="A0A918C5V2"/>
<evidence type="ECO:0000256" key="2">
    <source>
        <dbReference type="SAM" id="Phobius"/>
    </source>
</evidence>
<evidence type="ECO:0000313" key="3">
    <source>
        <dbReference type="EMBL" id="GGR08166.1"/>
    </source>
</evidence>
<evidence type="ECO:0000313" key="4">
    <source>
        <dbReference type="Proteomes" id="UP000656732"/>
    </source>
</evidence>
<gene>
    <name evidence="3" type="ORF">GCM10010280_64890</name>
</gene>
<sequence length="130" mass="13845">MVEAQPGIGADGVLPSATARRRPRADPCQRRAARWQPARPLSSPERQAAAVAQHRVPGQAYPQVPVPAGISRALLDVLVHMNDALRNVLPVGVVTVVLLPLGALASRLIYFVTLIPSNSVDFGARMANQS</sequence>
<keyword evidence="4" id="KW-1185">Reference proteome</keyword>
<accession>A0A918C5V2</accession>
<comment type="caution">
    <text evidence="3">The sequence shown here is derived from an EMBL/GenBank/DDBJ whole genome shotgun (WGS) entry which is preliminary data.</text>
</comment>
<keyword evidence="2" id="KW-0812">Transmembrane</keyword>
<feature type="region of interest" description="Disordered" evidence="1">
    <location>
        <begin position="1"/>
        <end position="47"/>
    </location>
</feature>
<reference evidence="3" key="2">
    <citation type="submission" date="2020-09" db="EMBL/GenBank/DDBJ databases">
        <authorList>
            <person name="Sun Q."/>
            <person name="Ohkuma M."/>
        </authorList>
    </citation>
    <scope>NUCLEOTIDE SEQUENCE</scope>
    <source>
        <strain evidence="3">JCM 4403</strain>
    </source>
</reference>
<dbReference type="Proteomes" id="UP000656732">
    <property type="component" value="Unassembled WGS sequence"/>
</dbReference>
<dbReference type="EMBL" id="BMTU01000021">
    <property type="protein sequence ID" value="GGR08166.1"/>
    <property type="molecule type" value="Genomic_DNA"/>
</dbReference>
<name>A0A918C5V2_9ACTN</name>
<proteinExistence type="predicted"/>